<protein>
    <submittedName>
        <fullName evidence="1">Uncharacterized protein</fullName>
    </submittedName>
</protein>
<keyword evidence="3" id="KW-1185">Reference proteome</keyword>
<evidence type="ECO:0000313" key="3">
    <source>
        <dbReference type="Proteomes" id="UP001331761"/>
    </source>
</evidence>
<dbReference type="EMBL" id="WIXE01021573">
    <property type="protein sequence ID" value="KAK5968263.1"/>
    <property type="molecule type" value="Genomic_DNA"/>
</dbReference>
<evidence type="ECO:0000313" key="1">
    <source>
        <dbReference type="EMBL" id="KAK5968263.1"/>
    </source>
</evidence>
<proteinExistence type="predicted"/>
<gene>
    <name evidence="1" type="ORF">GCK32_006271</name>
    <name evidence="2" type="ORF">GCK32_006707</name>
</gene>
<evidence type="ECO:0000313" key="2">
    <source>
        <dbReference type="EMBL" id="KAK5985916.1"/>
    </source>
</evidence>
<comment type="caution">
    <text evidence="1">The sequence shown here is derived from an EMBL/GenBank/DDBJ whole genome shotgun (WGS) entry which is preliminary data.</text>
</comment>
<dbReference type="EMBL" id="WIXE01001187">
    <property type="protein sequence ID" value="KAK5985916.1"/>
    <property type="molecule type" value="Genomic_DNA"/>
</dbReference>
<reference evidence="1 3" key="1">
    <citation type="submission" date="2019-10" db="EMBL/GenBank/DDBJ databases">
        <title>Assembly and Annotation for the nematode Trichostrongylus colubriformis.</title>
        <authorList>
            <person name="Martin J."/>
        </authorList>
    </citation>
    <scope>NUCLEOTIDE SEQUENCE [LARGE SCALE GENOMIC DNA]</scope>
    <source>
        <strain evidence="1">G859</strain>
        <tissue evidence="1">Whole worm</tissue>
    </source>
</reference>
<accession>A0AAN8FB36</accession>
<organism evidence="1 3">
    <name type="scientific">Trichostrongylus colubriformis</name>
    <name type="common">Black scour worm</name>
    <dbReference type="NCBI Taxonomy" id="6319"/>
    <lineage>
        <taxon>Eukaryota</taxon>
        <taxon>Metazoa</taxon>
        <taxon>Ecdysozoa</taxon>
        <taxon>Nematoda</taxon>
        <taxon>Chromadorea</taxon>
        <taxon>Rhabditida</taxon>
        <taxon>Rhabditina</taxon>
        <taxon>Rhabditomorpha</taxon>
        <taxon>Strongyloidea</taxon>
        <taxon>Trichostrongylidae</taxon>
        <taxon>Trichostrongylus</taxon>
    </lineage>
</organism>
<dbReference type="AlphaFoldDB" id="A0AAN8FB36"/>
<dbReference type="Proteomes" id="UP001331761">
    <property type="component" value="Unassembled WGS sequence"/>
</dbReference>
<sequence>MRCGLACLYERRNIRKDLARWSRTTLLAAGIENIACHFVGLEAWEAIFPESSVCLNQQGLDPADFEPAEQCLLCDRQRGESAATSTDNKVSV</sequence>
<name>A0AAN8FB36_TRICO</name>